<comment type="caution">
    <text evidence="2">The sequence shown here is derived from an EMBL/GenBank/DDBJ whole genome shotgun (WGS) entry which is preliminary data.</text>
</comment>
<proteinExistence type="predicted"/>
<dbReference type="AlphaFoldDB" id="A0A8K0X6D4"/>
<sequence length="200" mass="21455">MKLNSLILAFLAVCLTVAAADNAKKTPRVTKKPPRGSDADVAAPGSISNSIDTINFAASEALHIITYLNVVNIFRVGPQLVIVLGRATAASSALVKTLVCEKSKPKTESEQRYIFEAFNKLVAGLLKLLDALLWFIATSSGTFLDKLLLFAVRPFCVAIAALAEAIAKYIPIFAKETAVLSGQLADSVRRIIELLNRARG</sequence>
<keyword evidence="3" id="KW-1185">Reference proteome</keyword>
<gene>
    <name evidence="2" type="ORF">B0T11DRAFT_350341</name>
</gene>
<feature type="chain" id="PRO_5035477834" evidence="1">
    <location>
        <begin position="21"/>
        <end position="200"/>
    </location>
</feature>
<dbReference type="EMBL" id="JAGPXD010000002">
    <property type="protein sequence ID" value="KAH7368773.1"/>
    <property type="molecule type" value="Genomic_DNA"/>
</dbReference>
<evidence type="ECO:0000313" key="2">
    <source>
        <dbReference type="EMBL" id="KAH7368773.1"/>
    </source>
</evidence>
<reference evidence="2" key="1">
    <citation type="journal article" date="2021" name="Nat. Commun.">
        <title>Genetic determinants of endophytism in the Arabidopsis root mycobiome.</title>
        <authorList>
            <person name="Mesny F."/>
            <person name="Miyauchi S."/>
            <person name="Thiergart T."/>
            <person name="Pickel B."/>
            <person name="Atanasova L."/>
            <person name="Karlsson M."/>
            <person name="Huettel B."/>
            <person name="Barry K.W."/>
            <person name="Haridas S."/>
            <person name="Chen C."/>
            <person name="Bauer D."/>
            <person name="Andreopoulos W."/>
            <person name="Pangilinan J."/>
            <person name="LaButti K."/>
            <person name="Riley R."/>
            <person name="Lipzen A."/>
            <person name="Clum A."/>
            <person name="Drula E."/>
            <person name="Henrissat B."/>
            <person name="Kohler A."/>
            <person name="Grigoriev I.V."/>
            <person name="Martin F.M."/>
            <person name="Hacquard S."/>
        </authorList>
    </citation>
    <scope>NUCLEOTIDE SEQUENCE</scope>
    <source>
        <strain evidence="2">MPI-CAGE-AT-0016</strain>
    </source>
</reference>
<accession>A0A8K0X6D4</accession>
<protein>
    <submittedName>
        <fullName evidence="2">Uncharacterized protein</fullName>
    </submittedName>
</protein>
<organism evidence="2 3">
    <name type="scientific">Plectosphaerella cucumerina</name>
    <dbReference type="NCBI Taxonomy" id="40658"/>
    <lineage>
        <taxon>Eukaryota</taxon>
        <taxon>Fungi</taxon>
        <taxon>Dikarya</taxon>
        <taxon>Ascomycota</taxon>
        <taxon>Pezizomycotina</taxon>
        <taxon>Sordariomycetes</taxon>
        <taxon>Hypocreomycetidae</taxon>
        <taxon>Glomerellales</taxon>
        <taxon>Plectosphaerellaceae</taxon>
        <taxon>Plectosphaerella</taxon>
    </lineage>
</organism>
<dbReference type="Proteomes" id="UP000813385">
    <property type="component" value="Unassembled WGS sequence"/>
</dbReference>
<evidence type="ECO:0000313" key="3">
    <source>
        <dbReference type="Proteomes" id="UP000813385"/>
    </source>
</evidence>
<name>A0A8K0X6D4_9PEZI</name>
<keyword evidence="1" id="KW-0732">Signal</keyword>
<evidence type="ECO:0000256" key="1">
    <source>
        <dbReference type="SAM" id="SignalP"/>
    </source>
</evidence>
<feature type="signal peptide" evidence="1">
    <location>
        <begin position="1"/>
        <end position="20"/>
    </location>
</feature>